<dbReference type="GO" id="GO:0003697">
    <property type="term" value="F:single-stranded DNA binding"/>
    <property type="evidence" value="ECO:0007669"/>
    <property type="project" value="TreeGrafter"/>
</dbReference>
<keyword evidence="9" id="KW-1185">Reference proteome</keyword>
<dbReference type="AlphaFoldDB" id="A0A6A6WHF3"/>
<evidence type="ECO:0000259" key="7">
    <source>
        <dbReference type="Pfam" id="PF08784"/>
    </source>
</evidence>
<dbReference type="GO" id="GO:0000781">
    <property type="term" value="C:chromosome, telomeric region"/>
    <property type="evidence" value="ECO:0007669"/>
    <property type="project" value="TreeGrafter"/>
</dbReference>
<evidence type="ECO:0000256" key="4">
    <source>
        <dbReference type="ARBA" id="ARBA00023125"/>
    </source>
</evidence>
<dbReference type="GO" id="GO:0006260">
    <property type="term" value="P:DNA replication"/>
    <property type="evidence" value="ECO:0007669"/>
    <property type="project" value="UniProtKB-KW"/>
</dbReference>
<dbReference type="InterPro" id="IPR036390">
    <property type="entry name" value="WH_DNA-bd_sf"/>
</dbReference>
<dbReference type="InterPro" id="IPR012340">
    <property type="entry name" value="NA-bd_OB-fold"/>
</dbReference>
<feature type="domain" description="OB" evidence="6">
    <location>
        <begin position="65"/>
        <end position="137"/>
    </location>
</feature>
<dbReference type="GO" id="GO:0006289">
    <property type="term" value="P:nucleotide-excision repair"/>
    <property type="evidence" value="ECO:0007669"/>
    <property type="project" value="TreeGrafter"/>
</dbReference>
<proteinExistence type="inferred from homology"/>
<dbReference type="GeneID" id="54487443"/>
<dbReference type="PIRSF" id="PIRSF036949">
    <property type="entry name" value="RPA32"/>
    <property type="match status" value="1"/>
</dbReference>
<evidence type="ECO:0000256" key="1">
    <source>
        <dbReference type="ARBA" id="ARBA00004123"/>
    </source>
</evidence>
<evidence type="ECO:0000256" key="3">
    <source>
        <dbReference type="ARBA" id="ARBA00022705"/>
    </source>
</evidence>
<name>A0A6A6WHF3_9PEZI</name>
<keyword evidence="4" id="KW-0238">DNA-binding</keyword>
<dbReference type="Gene3D" id="2.40.50.140">
    <property type="entry name" value="Nucleic acid-binding proteins"/>
    <property type="match status" value="1"/>
</dbReference>
<evidence type="ECO:0000259" key="6">
    <source>
        <dbReference type="Pfam" id="PF01336"/>
    </source>
</evidence>
<keyword evidence="5" id="KW-0539">Nucleus</keyword>
<dbReference type="InterPro" id="IPR014646">
    <property type="entry name" value="Rfa2/RPA32"/>
</dbReference>
<dbReference type="SUPFAM" id="SSF50249">
    <property type="entry name" value="Nucleic acid-binding proteins"/>
    <property type="match status" value="1"/>
</dbReference>
<dbReference type="Proteomes" id="UP000799437">
    <property type="component" value="Unassembled WGS sequence"/>
</dbReference>
<dbReference type="GO" id="GO:0000724">
    <property type="term" value="P:double-strand break repair via homologous recombination"/>
    <property type="evidence" value="ECO:0007669"/>
    <property type="project" value="TreeGrafter"/>
</dbReference>
<accession>A0A6A6WHF3</accession>
<sequence length="267" mass="29146">MERKEEQAVVASSLEIQVRAQVLEEVYDRSKDTLRPVTIKQINEAPPSAQEGDFKIDDTEISQLTFVGQIRNISTQATNVTYKLDDGTGTIEVKQWVDADATTPFGEADNSGKKKLAENKYARVYGKLKSFNNKRHVGATIIRPVTDYNEVSYHLLEATAVHLHYTRGPLNGGQKSTGTNGTYDAQAGTNMNMASGGQSMAGLSANAKKVFMCLSTSQQSNEGLHVQVIASETRMDPADVYKGGEDLLAAGMIYTTVDDSTWALLEI</sequence>
<evidence type="ECO:0000313" key="8">
    <source>
        <dbReference type="EMBL" id="KAF2761514.1"/>
    </source>
</evidence>
<keyword evidence="3" id="KW-0235">DNA replication</keyword>
<evidence type="ECO:0000313" key="9">
    <source>
        <dbReference type="Proteomes" id="UP000799437"/>
    </source>
</evidence>
<reference evidence="8" key="1">
    <citation type="journal article" date="2020" name="Stud. Mycol.">
        <title>101 Dothideomycetes genomes: a test case for predicting lifestyles and emergence of pathogens.</title>
        <authorList>
            <person name="Haridas S."/>
            <person name="Albert R."/>
            <person name="Binder M."/>
            <person name="Bloem J."/>
            <person name="Labutti K."/>
            <person name="Salamov A."/>
            <person name="Andreopoulos B."/>
            <person name="Baker S."/>
            <person name="Barry K."/>
            <person name="Bills G."/>
            <person name="Bluhm B."/>
            <person name="Cannon C."/>
            <person name="Castanera R."/>
            <person name="Culley D."/>
            <person name="Daum C."/>
            <person name="Ezra D."/>
            <person name="Gonzalez J."/>
            <person name="Henrissat B."/>
            <person name="Kuo A."/>
            <person name="Liang C."/>
            <person name="Lipzen A."/>
            <person name="Lutzoni F."/>
            <person name="Magnuson J."/>
            <person name="Mondo S."/>
            <person name="Nolan M."/>
            <person name="Ohm R."/>
            <person name="Pangilinan J."/>
            <person name="Park H.-J."/>
            <person name="Ramirez L."/>
            <person name="Alfaro M."/>
            <person name="Sun H."/>
            <person name="Tritt A."/>
            <person name="Yoshinaga Y."/>
            <person name="Zwiers L.-H."/>
            <person name="Turgeon B."/>
            <person name="Goodwin S."/>
            <person name="Spatafora J."/>
            <person name="Crous P."/>
            <person name="Grigoriev I."/>
        </authorList>
    </citation>
    <scope>NUCLEOTIDE SEQUENCE</scope>
    <source>
        <strain evidence="8">CBS 121739</strain>
    </source>
</reference>
<dbReference type="InterPro" id="IPR036388">
    <property type="entry name" value="WH-like_DNA-bd_sf"/>
</dbReference>
<dbReference type="Pfam" id="PF08784">
    <property type="entry name" value="RPA_C"/>
    <property type="match status" value="1"/>
</dbReference>
<evidence type="ECO:0000256" key="5">
    <source>
        <dbReference type="ARBA" id="ARBA00023242"/>
    </source>
</evidence>
<dbReference type="PANTHER" id="PTHR13989">
    <property type="entry name" value="REPLICATION PROTEIN A-RELATED"/>
    <property type="match status" value="1"/>
</dbReference>
<dbReference type="PANTHER" id="PTHR13989:SF16">
    <property type="entry name" value="REPLICATION PROTEIN A2"/>
    <property type="match status" value="1"/>
</dbReference>
<dbReference type="Gene3D" id="1.10.10.10">
    <property type="entry name" value="Winged helix-like DNA-binding domain superfamily/Winged helix DNA-binding domain"/>
    <property type="match status" value="1"/>
</dbReference>
<dbReference type="InterPro" id="IPR014892">
    <property type="entry name" value="RPA_C"/>
</dbReference>
<dbReference type="CDD" id="cd04478">
    <property type="entry name" value="RPA2_DBD_D"/>
    <property type="match status" value="1"/>
</dbReference>
<comment type="subcellular location">
    <subcellularLocation>
        <location evidence="1">Nucleus</location>
    </subcellularLocation>
</comment>
<dbReference type="Pfam" id="PF01336">
    <property type="entry name" value="tRNA_anti-codon"/>
    <property type="match status" value="1"/>
</dbReference>
<evidence type="ECO:0000256" key="2">
    <source>
        <dbReference type="ARBA" id="ARBA00007815"/>
    </source>
</evidence>
<dbReference type="InterPro" id="IPR040260">
    <property type="entry name" value="RFA2-like"/>
</dbReference>
<feature type="domain" description="Replication protein A C-terminal" evidence="7">
    <location>
        <begin position="162"/>
        <end position="259"/>
    </location>
</feature>
<organism evidence="8 9">
    <name type="scientific">Pseudovirgaria hyperparasitica</name>
    <dbReference type="NCBI Taxonomy" id="470096"/>
    <lineage>
        <taxon>Eukaryota</taxon>
        <taxon>Fungi</taxon>
        <taxon>Dikarya</taxon>
        <taxon>Ascomycota</taxon>
        <taxon>Pezizomycotina</taxon>
        <taxon>Dothideomycetes</taxon>
        <taxon>Dothideomycetes incertae sedis</taxon>
        <taxon>Acrospermales</taxon>
        <taxon>Acrospermaceae</taxon>
        <taxon>Pseudovirgaria</taxon>
    </lineage>
</organism>
<dbReference type="SUPFAM" id="SSF46785">
    <property type="entry name" value="Winged helix' DNA-binding domain"/>
    <property type="match status" value="1"/>
</dbReference>
<protein>
    <submittedName>
        <fullName evidence="8">Replication factor A2</fullName>
    </submittedName>
</protein>
<dbReference type="InterPro" id="IPR004365">
    <property type="entry name" value="NA-bd_OB_tRNA"/>
</dbReference>
<comment type="similarity">
    <text evidence="2">Belongs to the replication factor A protein 2 family.</text>
</comment>
<dbReference type="RefSeq" id="XP_033603965.1">
    <property type="nucleotide sequence ID" value="XM_033746389.1"/>
</dbReference>
<dbReference type="GO" id="GO:0035861">
    <property type="term" value="C:site of double-strand break"/>
    <property type="evidence" value="ECO:0007669"/>
    <property type="project" value="TreeGrafter"/>
</dbReference>
<dbReference type="EMBL" id="ML996566">
    <property type="protein sequence ID" value="KAF2761514.1"/>
    <property type="molecule type" value="Genomic_DNA"/>
</dbReference>
<dbReference type="GO" id="GO:0005662">
    <property type="term" value="C:DNA replication factor A complex"/>
    <property type="evidence" value="ECO:0007669"/>
    <property type="project" value="TreeGrafter"/>
</dbReference>
<dbReference type="OrthoDB" id="25571at2759"/>
<gene>
    <name evidence="8" type="ORF">EJ05DRAFT_496427</name>
</gene>